<sequence length="350" mass="38370">MANNRVHPATPQLTHVALGDWSRSEYLYIQLQSELLLAVACLPALPRHLINDAAQYIGYYQYFAIPSVGTGDSLDEAGSGVVKGVKAFIDKRDELSGFVMWALRQTALALVNAKNVPGFHDVQVTPAMLQDYRQIRERLGFHTYLHDPKLLPELWKFLQDVACSQFPQFSGDATEAGPTQDVDTNADVDIDVDSTPIVEPVPADHTAATSDHGPSDYDEIPDAGADADDNEDAGDAKDNTEDSSSSGAAQPATRPGPDDFLLETGTVQCTAFTKETGERCTRRAKNENEDRRSWMCHNHDPVRKQKTYNDRMARNRANKAANNGNAAKKDGAAKSKQQQKKKKAGKKAVT</sequence>
<evidence type="ECO:0000256" key="1">
    <source>
        <dbReference type="SAM" id="MobiDB-lite"/>
    </source>
</evidence>
<keyword evidence="3" id="KW-1185">Reference proteome</keyword>
<proteinExistence type="predicted"/>
<protein>
    <submittedName>
        <fullName evidence="2">Uncharacterized protein</fullName>
    </submittedName>
</protein>
<feature type="compositionally biased region" description="Basic and acidic residues" evidence="1">
    <location>
        <begin position="275"/>
        <end position="313"/>
    </location>
</feature>
<dbReference type="EMBL" id="JAANER010000005">
    <property type="protein sequence ID" value="KAG9189098.1"/>
    <property type="molecule type" value="Genomic_DNA"/>
</dbReference>
<comment type="caution">
    <text evidence="2">The sequence shown here is derived from an EMBL/GenBank/DDBJ whole genome shotgun (WGS) entry which is preliminary data.</text>
</comment>
<accession>A0AAD4FFM5</accession>
<name>A0AAD4FFM5_9PLEO</name>
<feature type="compositionally biased region" description="Acidic residues" evidence="1">
    <location>
        <begin position="216"/>
        <end position="233"/>
    </location>
</feature>
<organism evidence="2 3">
    <name type="scientific">Alternaria panax</name>
    <dbReference type="NCBI Taxonomy" id="48097"/>
    <lineage>
        <taxon>Eukaryota</taxon>
        <taxon>Fungi</taxon>
        <taxon>Dikarya</taxon>
        <taxon>Ascomycota</taxon>
        <taxon>Pezizomycotina</taxon>
        <taxon>Dothideomycetes</taxon>
        <taxon>Pleosporomycetidae</taxon>
        <taxon>Pleosporales</taxon>
        <taxon>Pleosporineae</taxon>
        <taxon>Pleosporaceae</taxon>
        <taxon>Alternaria</taxon>
        <taxon>Alternaria sect. Panax</taxon>
    </lineage>
</organism>
<dbReference type="AlphaFoldDB" id="A0AAD4FFM5"/>
<feature type="compositionally biased region" description="Basic residues" evidence="1">
    <location>
        <begin position="337"/>
        <end position="350"/>
    </location>
</feature>
<feature type="region of interest" description="Disordered" evidence="1">
    <location>
        <begin position="274"/>
        <end position="350"/>
    </location>
</feature>
<evidence type="ECO:0000313" key="2">
    <source>
        <dbReference type="EMBL" id="KAG9189098.1"/>
    </source>
</evidence>
<feature type="region of interest" description="Disordered" evidence="1">
    <location>
        <begin position="196"/>
        <end position="262"/>
    </location>
</feature>
<gene>
    <name evidence="2" type="ORF">G6011_05966</name>
</gene>
<evidence type="ECO:0000313" key="3">
    <source>
        <dbReference type="Proteomes" id="UP001199106"/>
    </source>
</evidence>
<reference evidence="2" key="1">
    <citation type="submission" date="2021-07" db="EMBL/GenBank/DDBJ databases">
        <title>Genome Resource of American Ginseng Black Spot Pathogen Alternaria panax.</title>
        <authorList>
            <person name="Qiu C."/>
            <person name="Wang W."/>
            <person name="Liu Z."/>
        </authorList>
    </citation>
    <scope>NUCLEOTIDE SEQUENCE</scope>
    <source>
        <strain evidence="2">BNCC115425</strain>
    </source>
</reference>
<dbReference type="Proteomes" id="UP001199106">
    <property type="component" value="Unassembled WGS sequence"/>
</dbReference>